<protein>
    <recommendedName>
        <fullName evidence="3">Glycosyl transferase family 3 domain-containing protein</fullName>
    </recommendedName>
</protein>
<dbReference type="PANTHER" id="PTHR43285">
    <property type="entry name" value="ANTHRANILATE PHOSPHORIBOSYLTRANSFERASE"/>
    <property type="match status" value="1"/>
</dbReference>
<dbReference type="GO" id="GO:0000162">
    <property type="term" value="P:L-tryptophan biosynthetic process"/>
    <property type="evidence" value="ECO:0007669"/>
    <property type="project" value="InterPro"/>
</dbReference>
<proteinExistence type="predicted"/>
<dbReference type="InterPro" id="IPR000312">
    <property type="entry name" value="Glycosyl_Trfase_fam3"/>
</dbReference>
<dbReference type="InterPro" id="IPR005940">
    <property type="entry name" value="Anthranilate_Pribosyl_Tfrase"/>
</dbReference>
<dbReference type="GO" id="GO:0005829">
    <property type="term" value="C:cytosol"/>
    <property type="evidence" value="ECO:0007669"/>
    <property type="project" value="TreeGrafter"/>
</dbReference>
<organism evidence="4">
    <name type="scientific">marine sediment metagenome</name>
    <dbReference type="NCBI Taxonomy" id="412755"/>
    <lineage>
        <taxon>unclassified sequences</taxon>
        <taxon>metagenomes</taxon>
        <taxon>ecological metagenomes</taxon>
    </lineage>
</organism>
<keyword evidence="2" id="KW-0808">Transferase</keyword>
<dbReference type="AlphaFoldDB" id="X0YEK0"/>
<name>X0YEK0_9ZZZZ</name>
<comment type="caution">
    <text evidence="4">The sequence shown here is derived from an EMBL/GenBank/DDBJ whole genome shotgun (WGS) entry which is preliminary data.</text>
</comment>
<dbReference type="SUPFAM" id="SSF52418">
    <property type="entry name" value="Nucleoside phosphorylase/phosphoribosyltransferase catalytic domain"/>
    <property type="match status" value="1"/>
</dbReference>
<gene>
    <name evidence="4" type="ORF">S01H4_13226</name>
</gene>
<accession>X0YEK0</accession>
<dbReference type="Gene3D" id="3.40.1030.10">
    <property type="entry name" value="Nucleoside phosphorylase/phosphoribosyltransferase catalytic domain"/>
    <property type="match status" value="1"/>
</dbReference>
<evidence type="ECO:0000256" key="1">
    <source>
        <dbReference type="ARBA" id="ARBA00022676"/>
    </source>
</evidence>
<sequence>KKSLTEPLAKVLGNLKSIHSLVVHGLDGLDEVTTTAPTQVSELINGTVKTYQIKPEDFGMSRASLSELTGGEVERNVKIAKDVLSGKKGPQRDIVLLNAACALYAGDVAKDINKGLELAARSIDSGKALEKLEILKKYTNS</sequence>
<dbReference type="InterPro" id="IPR035902">
    <property type="entry name" value="Nuc_phospho_transferase"/>
</dbReference>
<evidence type="ECO:0000259" key="3">
    <source>
        <dbReference type="Pfam" id="PF00591"/>
    </source>
</evidence>
<dbReference type="PANTHER" id="PTHR43285:SF2">
    <property type="entry name" value="ANTHRANILATE PHOSPHORIBOSYLTRANSFERASE"/>
    <property type="match status" value="1"/>
</dbReference>
<dbReference type="EMBL" id="BART01005833">
    <property type="protein sequence ID" value="GAG54374.1"/>
    <property type="molecule type" value="Genomic_DNA"/>
</dbReference>
<evidence type="ECO:0000313" key="4">
    <source>
        <dbReference type="EMBL" id="GAG54374.1"/>
    </source>
</evidence>
<reference evidence="4" key="1">
    <citation type="journal article" date="2014" name="Front. Microbiol.">
        <title>High frequency of phylogenetically diverse reductive dehalogenase-homologous genes in deep subseafloor sedimentary metagenomes.</title>
        <authorList>
            <person name="Kawai M."/>
            <person name="Futagami T."/>
            <person name="Toyoda A."/>
            <person name="Takaki Y."/>
            <person name="Nishi S."/>
            <person name="Hori S."/>
            <person name="Arai W."/>
            <person name="Tsubouchi T."/>
            <person name="Morono Y."/>
            <person name="Uchiyama I."/>
            <person name="Ito T."/>
            <person name="Fujiyama A."/>
            <person name="Inagaki F."/>
            <person name="Takami H."/>
        </authorList>
    </citation>
    <scope>NUCLEOTIDE SEQUENCE</scope>
    <source>
        <strain evidence="4">Expedition CK06-06</strain>
    </source>
</reference>
<dbReference type="Pfam" id="PF00591">
    <property type="entry name" value="Glycos_transf_3"/>
    <property type="match status" value="1"/>
</dbReference>
<dbReference type="GO" id="GO:0004048">
    <property type="term" value="F:anthranilate phosphoribosyltransferase activity"/>
    <property type="evidence" value="ECO:0007669"/>
    <property type="project" value="InterPro"/>
</dbReference>
<keyword evidence="1" id="KW-0328">Glycosyltransferase</keyword>
<feature type="non-terminal residue" evidence="4">
    <location>
        <position position="1"/>
    </location>
</feature>
<evidence type="ECO:0000256" key="2">
    <source>
        <dbReference type="ARBA" id="ARBA00022679"/>
    </source>
</evidence>
<feature type="domain" description="Glycosyl transferase family 3" evidence="3">
    <location>
        <begin position="2"/>
        <end position="129"/>
    </location>
</feature>